<organism evidence="1 2">
    <name type="scientific">Sphingorhabdus rigui</name>
    <dbReference type="NCBI Taxonomy" id="1282858"/>
    <lineage>
        <taxon>Bacteria</taxon>
        <taxon>Pseudomonadati</taxon>
        <taxon>Pseudomonadota</taxon>
        <taxon>Alphaproteobacteria</taxon>
        <taxon>Sphingomonadales</taxon>
        <taxon>Sphingomonadaceae</taxon>
        <taxon>Sphingorhabdus</taxon>
    </lineage>
</organism>
<dbReference type="Proteomes" id="UP000581447">
    <property type="component" value="Unassembled WGS sequence"/>
</dbReference>
<dbReference type="RefSeq" id="WP_183939295.1">
    <property type="nucleotide sequence ID" value="NZ_BAABBG010000001.1"/>
</dbReference>
<dbReference type="Pfam" id="PF10985">
    <property type="entry name" value="DUF2805"/>
    <property type="match status" value="1"/>
</dbReference>
<evidence type="ECO:0000313" key="1">
    <source>
        <dbReference type="EMBL" id="MBB3942029.1"/>
    </source>
</evidence>
<comment type="caution">
    <text evidence="1">The sequence shown here is derived from an EMBL/GenBank/DDBJ whole genome shotgun (WGS) entry which is preliminary data.</text>
</comment>
<gene>
    <name evidence="1" type="ORF">GGR91_000251</name>
</gene>
<accession>A0A840AUN6</accession>
<dbReference type="InterPro" id="IPR019882">
    <property type="entry name" value="CHP03643"/>
</dbReference>
<dbReference type="AlphaFoldDB" id="A0A840AUN6"/>
<keyword evidence="2" id="KW-1185">Reference proteome</keyword>
<name>A0A840AUN6_9SPHN</name>
<sequence length="69" mass="7955">MAAELSPAQLSEIVEMALSDHISFTQISAQHGVTPDQIKAIMRTQLKPGSYRAWRKRVRDFGDRREHYK</sequence>
<protein>
    <submittedName>
        <fullName evidence="1">Uncharacterized protein (TIGR03643 family)</fullName>
    </submittedName>
</protein>
<proteinExistence type="predicted"/>
<dbReference type="EMBL" id="JACIEA010000001">
    <property type="protein sequence ID" value="MBB3942029.1"/>
    <property type="molecule type" value="Genomic_DNA"/>
</dbReference>
<reference evidence="1 2" key="1">
    <citation type="submission" date="2020-08" db="EMBL/GenBank/DDBJ databases">
        <title>Genomic Encyclopedia of Type Strains, Phase IV (KMG-IV): sequencing the most valuable type-strain genomes for metagenomic binning, comparative biology and taxonomic classification.</title>
        <authorList>
            <person name="Goeker M."/>
        </authorList>
    </citation>
    <scope>NUCLEOTIDE SEQUENCE [LARGE SCALE GENOMIC DNA]</scope>
    <source>
        <strain evidence="1 2">DSM 29050</strain>
    </source>
</reference>
<evidence type="ECO:0000313" key="2">
    <source>
        <dbReference type="Proteomes" id="UP000581447"/>
    </source>
</evidence>